<dbReference type="SUPFAM" id="SSF53067">
    <property type="entry name" value="Actin-like ATPase domain"/>
    <property type="match status" value="2"/>
</dbReference>
<dbReference type="PANTHER" id="PTHR43190:SF3">
    <property type="entry name" value="N-ACETYL-D-GLUCOSAMINE KINASE"/>
    <property type="match status" value="1"/>
</dbReference>
<evidence type="ECO:0000259" key="1">
    <source>
        <dbReference type="Pfam" id="PF01869"/>
    </source>
</evidence>
<reference evidence="2" key="1">
    <citation type="submission" date="2018-05" db="EMBL/GenBank/DDBJ databases">
        <authorList>
            <person name="Lanie J.A."/>
            <person name="Ng W.-L."/>
            <person name="Kazmierczak K.M."/>
            <person name="Andrzejewski T.M."/>
            <person name="Davidsen T.M."/>
            <person name="Wayne K.J."/>
            <person name="Tettelin H."/>
            <person name="Glass J.I."/>
            <person name="Rusch D."/>
            <person name="Podicherti R."/>
            <person name="Tsui H.-C.T."/>
            <person name="Winkler M.E."/>
        </authorList>
    </citation>
    <scope>NUCLEOTIDE SEQUENCE</scope>
</reference>
<feature type="non-terminal residue" evidence="2">
    <location>
        <position position="198"/>
    </location>
</feature>
<feature type="domain" description="ATPase BadF/BadG/BcrA/BcrD type" evidence="1">
    <location>
        <begin position="2"/>
        <end position="172"/>
    </location>
</feature>
<accession>A0A382U3J6</accession>
<evidence type="ECO:0000313" key="2">
    <source>
        <dbReference type="EMBL" id="SVD28547.1"/>
    </source>
</evidence>
<protein>
    <recommendedName>
        <fullName evidence="1">ATPase BadF/BadG/BcrA/BcrD type domain-containing protein</fullName>
    </recommendedName>
</protein>
<dbReference type="PANTHER" id="PTHR43190">
    <property type="entry name" value="N-ACETYL-D-GLUCOSAMINE KINASE"/>
    <property type="match status" value="1"/>
</dbReference>
<name>A0A382U3J6_9ZZZZ</name>
<dbReference type="InterPro" id="IPR052519">
    <property type="entry name" value="Euk-type_GlcNAc_Kinase"/>
</dbReference>
<dbReference type="Pfam" id="PF01869">
    <property type="entry name" value="BcrAD_BadFG"/>
    <property type="match status" value="1"/>
</dbReference>
<proteinExistence type="predicted"/>
<dbReference type="InterPro" id="IPR043129">
    <property type="entry name" value="ATPase_NBD"/>
</dbReference>
<organism evidence="2">
    <name type="scientific">marine metagenome</name>
    <dbReference type="NCBI Taxonomy" id="408172"/>
    <lineage>
        <taxon>unclassified sequences</taxon>
        <taxon>metagenomes</taxon>
        <taxon>ecological metagenomes</taxon>
    </lineage>
</organism>
<dbReference type="InterPro" id="IPR002731">
    <property type="entry name" value="ATPase_BadF"/>
</dbReference>
<dbReference type="EMBL" id="UINC01141043">
    <property type="protein sequence ID" value="SVD28547.1"/>
    <property type="molecule type" value="Genomic_DNA"/>
</dbReference>
<sequence>VIGVDGGGTSAEGVILDGNGKEVARGVSSGAVVTLQDPDSAAAAVASAVRAAAVAGEVRLPVSVLWAGLAGAGSQAARQVIEDKLSGIGLADVVQVGTDVEAAFFDAFGSGPGVLLIAGTGSIAWGRNEEGRVGRVGGWGEYLGDEGSGFAIGRDALRALLRSEDGRADPTSLKGSLLDYLGLDEPRDLVSWVSAATK</sequence>
<feature type="non-terminal residue" evidence="2">
    <location>
        <position position="1"/>
    </location>
</feature>
<gene>
    <name evidence="2" type="ORF">METZ01_LOCUS381401</name>
</gene>
<dbReference type="AlphaFoldDB" id="A0A382U3J6"/>
<dbReference type="Gene3D" id="3.30.420.40">
    <property type="match status" value="1"/>
</dbReference>